<evidence type="ECO:0000313" key="1">
    <source>
        <dbReference type="EMBL" id="GAH98701.1"/>
    </source>
</evidence>
<dbReference type="AlphaFoldDB" id="X1JVC3"/>
<reference evidence="1" key="1">
    <citation type="journal article" date="2014" name="Front. Microbiol.">
        <title>High frequency of phylogenetically diverse reductive dehalogenase-homologous genes in deep subseafloor sedimentary metagenomes.</title>
        <authorList>
            <person name="Kawai M."/>
            <person name="Futagami T."/>
            <person name="Toyoda A."/>
            <person name="Takaki Y."/>
            <person name="Nishi S."/>
            <person name="Hori S."/>
            <person name="Arai W."/>
            <person name="Tsubouchi T."/>
            <person name="Morono Y."/>
            <person name="Uchiyama I."/>
            <person name="Ito T."/>
            <person name="Fujiyama A."/>
            <person name="Inagaki F."/>
            <person name="Takami H."/>
        </authorList>
    </citation>
    <scope>NUCLEOTIDE SEQUENCE</scope>
    <source>
        <strain evidence="1">Expedition CK06-06</strain>
    </source>
</reference>
<accession>X1JVC3</accession>
<name>X1JVC3_9ZZZZ</name>
<dbReference type="EMBL" id="BARV01000460">
    <property type="protein sequence ID" value="GAH98701.1"/>
    <property type="molecule type" value="Genomic_DNA"/>
</dbReference>
<proteinExistence type="predicted"/>
<comment type="caution">
    <text evidence="1">The sequence shown here is derived from an EMBL/GenBank/DDBJ whole genome shotgun (WGS) entry which is preliminary data.</text>
</comment>
<protein>
    <submittedName>
        <fullName evidence="1">Uncharacterized protein</fullName>
    </submittedName>
</protein>
<sequence>MQVAYLINQLFFSKHSAGQDVIMTSKVLCRTLQDKVHPEFDRSLVQRSGKCTIYERQNIMLVRYMLDFEKVKYIQVRIGWRFGKYKTGVLFDGLLKNFIITEWDNGALNAELFQVKPAKLKGFFVAVVRDNNMVTRLNQSKNRRSYCAHPGGKDNTIFGTFEV</sequence>
<organism evidence="1">
    <name type="scientific">marine sediment metagenome</name>
    <dbReference type="NCBI Taxonomy" id="412755"/>
    <lineage>
        <taxon>unclassified sequences</taxon>
        <taxon>metagenomes</taxon>
        <taxon>ecological metagenomes</taxon>
    </lineage>
</organism>
<gene>
    <name evidence="1" type="ORF">S06H3_01753</name>
</gene>